<evidence type="ECO:0000256" key="4">
    <source>
        <dbReference type="ARBA" id="ARBA00022801"/>
    </source>
</evidence>
<dbReference type="GO" id="GO:0005634">
    <property type="term" value="C:nucleus"/>
    <property type="evidence" value="ECO:0007669"/>
    <property type="project" value="UniProtKB-SubCell"/>
</dbReference>
<accession>A0ABC8IXD2</accession>
<evidence type="ECO:0000256" key="7">
    <source>
        <dbReference type="ARBA" id="ARBA00023125"/>
    </source>
</evidence>
<keyword evidence="3" id="KW-0547">Nucleotide-binding</keyword>
<evidence type="ECO:0000313" key="17">
    <source>
        <dbReference type="Proteomes" id="UP001642260"/>
    </source>
</evidence>
<dbReference type="SMART" id="SM00490">
    <property type="entry name" value="HELICc"/>
    <property type="match status" value="1"/>
</dbReference>
<dbReference type="Gene3D" id="3.40.50.300">
    <property type="entry name" value="P-loop containing nucleotide triphosphate hydrolases"/>
    <property type="match status" value="2"/>
</dbReference>
<dbReference type="FunFam" id="3.40.50.300:FF:001334">
    <property type="entry name" value="ATP-dependent DNA helicase Q-like 5"/>
    <property type="match status" value="1"/>
</dbReference>
<dbReference type="PANTHER" id="PTHR13710">
    <property type="entry name" value="DNA HELICASE RECQ FAMILY MEMBER"/>
    <property type="match status" value="1"/>
</dbReference>
<evidence type="ECO:0000313" key="16">
    <source>
        <dbReference type="EMBL" id="CAH8299339.1"/>
    </source>
</evidence>
<dbReference type="NCBIfam" id="TIGR00614">
    <property type="entry name" value="recQ_fam"/>
    <property type="match status" value="1"/>
</dbReference>
<feature type="region of interest" description="Disordered" evidence="13">
    <location>
        <begin position="1"/>
        <end position="177"/>
    </location>
</feature>
<sequence>MDSDSDSDGSHISATPPRDPFPPPPPQKQLPPRPQQPPPPRQVPPVSRKPPSSSSSSRSKPKSPTNLQPPNNHHSEEAQVPSPSPPPPSLFTDLPFRICEPSNPTRSSSSFYRLPRASPAPEDTSKSDPQSIEINHVLPDLLPHVPTAPPKLVKRKPPNLITDSVTSQPAKPPVVFRTGGEGNFVKLNLNGKRAKKFPSKYKSTSKSRTKFSYRGKKFKKDDGEEVENWLQRDEQEEEDNGFISSVEEAVMAVKSDACDENLTKLLSLVYGYDSFRDGQLEAIKMVLARSSTMLVLPTGAGKSLCYQIPAMILPGITLVVSPLVSLMIDQLKHLPSVIKGGLLSSSQRPEEATETLRKLKEGILKVLFVSPERLLNVEFLSMFRLSLSVSLVVVDEAHCVSEWSHNFRPSYMRLKASMLYSALKADCILAMTATATTMTLQAVMSALEIPSTNLIQKSQLRDNFELSVSLSGANRLKDLLILMESQPYKKIRSIIVYCKFQYETDMISKYLRDNNITAKGYHSGLPAKDRVRIQESFCANKIRVVVATVAFGMGLDKGDVGAVIHFSVPGSLEEYVQEIGRAGRDGRLSYCHLFYDEDTYLKLRSLSHSDGVDEYAVGKFLTHVFSSDTKQHEKICSIVIESASQKFDMKEEVMQTILTHLELGEVQYLRMLPQVNVCCTLNFHKSSPDTLAARNIIVAAILKKSHVKQGLYVFDMPTVASSTGVATTDVLAEIQTLKMKGEVTYETKDPAFCYAILESPKEISSLSSHLTKWLAEVESCKVRKLDIMSSAAVAAINVSNTSETSSSAKQTLSLQSRILDYFNGDESCDIPSKTTQNCSFLRADIKVFLQSNRQAKFTPRAIARIMHGVGSPAFPNSVWSKTHFWGRYMSVDFRVIMEAAQTELMNYVDRNAALAT</sequence>
<dbReference type="InterPro" id="IPR027417">
    <property type="entry name" value="P-loop_NTPase"/>
</dbReference>
<dbReference type="InterPro" id="IPR001650">
    <property type="entry name" value="Helicase_C-like"/>
</dbReference>
<dbReference type="FunFam" id="3.40.50.300:FF:000772">
    <property type="entry name" value="ATP-dependent DNA helicase Q4"/>
    <property type="match status" value="1"/>
</dbReference>
<evidence type="ECO:0000256" key="13">
    <source>
        <dbReference type="SAM" id="MobiDB-lite"/>
    </source>
</evidence>
<dbReference type="GO" id="GO:0016787">
    <property type="term" value="F:hydrolase activity"/>
    <property type="evidence" value="ECO:0007669"/>
    <property type="project" value="UniProtKB-KW"/>
</dbReference>
<name>A0ABC8IXD2_ERUVS</name>
<dbReference type="SUPFAM" id="SSF52540">
    <property type="entry name" value="P-loop containing nucleoside triphosphate hydrolases"/>
    <property type="match status" value="1"/>
</dbReference>
<keyword evidence="8" id="KW-0413">Isomerase</keyword>
<proteinExistence type="inferred from homology"/>
<evidence type="ECO:0000256" key="8">
    <source>
        <dbReference type="ARBA" id="ARBA00023235"/>
    </source>
</evidence>
<dbReference type="EC" id="5.6.2.4" evidence="11"/>
<feature type="compositionally biased region" description="Low complexity" evidence="13">
    <location>
        <begin position="44"/>
        <end position="64"/>
    </location>
</feature>
<evidence type="ECO:0000256" key="6">
    <source>
        <dbReference type="ARBA" id="ARBA00022840"/>
    </source>
</evidence>
<comment type="caution">
    <text evidence="16">The sequence shown here is derived from an EMBL/GenBank/DDBJ whole genome shotgun (WGS) entry which is preliminary data.</text>
</comment>
<keyword evidence="7" id="KW-0238">DNA-binding</keyword>
<feature type="domain" description="Helicase C-terminal" evidence="15">
    <location>
        <begin position="475"/>
        <end position="655"/>
    </location>
</feature>
<comment type="subcellular location">
    <subcellularLocation>
        <location evidence="1">Nucleus</location>
    </subcellularLocation>
</comment>
<keyword evidence="17" id="KW-1185">Reference proteome</keyword>
<dbReference type="GO" id="GO:0003677">
    <property type="term" value="F:DNA binding"/>
    <property type="evidence" value="ECO:0007669"/>
    <property type="project" value="UniProtKB-KW"/>
</dbReference>
<dbReference type="GO" id="GO:0005524">
    <property type="term" value="F:ATP binding"/>
    <property type="evidence" value="ECO:0007669"/>
    <property type="project" value="UniProtKB-KW"/>
</dbReference>
<keyword evidence="4" id="KW-0378">Hydrolase</keyword>
<evidence type="ECO:0000259" key="15">
    <source>
        <dbReference type="PROSITE" id="PS51194"/>
    </source>
</evidence>
<evidence type="ECO:0000256" key="10">
    <source>
        <dbReference type="ARBA" id="ARBA00034617"/>
    </source>
</evidence>
<dbReference type="InterPro" id="IPR011545">
    <property type="entry name" value="DEAD/DEAH_box_helicase_dom"/>
</dbReference>
<protein>
    <recommendedName>
        <fullName evidence="11">DNA 3'-5' helicase</fullName>
        <ecNumber evidence="11">5.6.2.4</ecNumber>
    </recommendedName>
</protein>
<keyword evidence="5" id="KW-0347">Helicase</keyword>
<evidence type="ECO:0000256" key="11">
    <source>
        <dbReference type="ARBA" id="ARBA00034808"/>
    </source>
</evidence>
<dbReference type="CDD" id="cd18794">
    <property type="entry name" value="SF2_C_RecQ"/>
    <property type="match status" value="1"/>
</dbReference>
<dbReference type="EMBL" id="CAKOAT010052932">
    <property type="protein sequence ID" value="CAH8299339.1"/>
    <property type="molecule type" value="Genomic_DNA"/>
</dbReference>
<organism evidence="16 17">
    <name type="scientific">Eruca vesicaria subsp. sativa</name>
    <name type="common">Garden rocket</name>
    <name type="synonym">Eruca sativa</name>
    <dbReference type="NCBI Taxonomy" id="29727"/>
    <lineage>
        <taxon>Eukaryota</taxon>
        <taxon>Viridiplantae</taxon>
        <taxon>Streptophyta</taxon>
        <taxon>Embryophyta</taxon>
        <taxon>Tracheophyta</taxon>
        <taxon>Spermatophyta</taxon>
        <taxon>Magnoliopsida</taxon>
        <taxon>eudicotyledons</taxon>
        <taxon>Gunneridae</taxon>
        <taxon>Pentapetalae</taxon>
        <taxon>rosids</taxon>
        <taxon>malvids</taxon>
        <taxon>Brassicales</taxon>
        <taxon>Brassicaceae</taxon>
        <taxon>Brassiceae</taxon>
        <taxon>Eruca</taxon>
    </lineage>
</organism>
<feature type="compositionally biased region" description="Pro residues" evidence="13">
    <location>
        <begin position="17"/>
        <end position="43"/>
    </location>
</feature>
<dbReference type="Proteomes" id="UP001642260">
    <property type="component" value="Unassembled WGS sequence"/>
</dbReference>
<evidence type="ECO:0000256" key="9">
    <source>
        <dbReference type="ARBA" id="ARBA00023242"/>
    </source>
</evidence>
<evidence type="ECO:0000256" key="3">
    <source>
        <dbReference type="ARBA" id="ARBA00022741"/>
    </source>
</evidence>
<dbReference type="PROSITE" id="PS00690">
    <property type="entry name" value="DEAH_ATP_HELICASE"/>
    <property type="match status" value="1"/>
</dbReference>
<keyword evidence="6" id="KW-0067">ATP-binding</keyword>
<evidence type="ECO:0000256" key="5">
    <source>
        <dbReference type="ARBA" id="ARBA00022806"/>
    </source>
</evidence>
<evidence type="ECO:0000259" key="14">
    <source>
        <dbReference type="PROSITE" id="PS51192"/>
    </source>
</evidence>
<dbReference type="PANTHER" id="PTHR13710:SF108">
    <property type="entry name" value="ATP-DEPENDENT DNA HELICASE Q4"/>
    <property type="match status" value="1"/>
</dbReference>
<comment type="catalytic activity">
    <reaction evidence="10">
        <text>Couples ATP hydrolysis with the unwinding of duplex DNA by translocating in the 3'-5' direction.</text>
        <dbReference type="EC" id="5.6.2.4"/>
    </reaction>
</comment>
<dbReference type="PROSITE" id="PS51194">
    <property type="entry name" value="HELICASE_CTER"/>
    <property type="match status" value="1"/>
</dbReference>
<dbReference type="InterPro" id="IPR002464">
    <property type="entry name" value="DNA/RNA_helicase_DEAH_CS"/>
</dbReference>
<dbReference type="PROSITE" id="PS51192">
    <property type="entry name" value="HELICASE_ATP_BIND_1"/>
    <property type="match status" value="1"/>
</dbReference>
<comment type="catalytic activity">
    <reaction evidence="12">
        <text>ATP + H2O = ADP + phosphate + H(+)</text>
        <dbReference type="Rhea" id="RHEA:13065"/>
        <dbReference type="ChEBI" id="CHEBI:15377"/>
        <dbReference type="ChEBI" id="CHEBI:15378"/>
        <dbReference type="ChEBI" id="CHEBI:30616"/>
        <dbReference type="ChEBI" id="CHEBI:43474"/>
        <dbReference type="ChEBI" id="CHEBI:456216"/>
    </reaction>
</comment>
<dbReference type="InterPro" id="IPR014001">
    <property type="entry name" value="Helicase_ATP-bd"/>
</dbReference>
<feature type="domain" description="Helicase ATP-binding" evidence="14">
    <location>
        <begin position="283"/>
        <end position="453"/>
    </location>
</feature>
<dbReference type="Pfam" id="PF00270">
    <property type="entry name" value="DEAD"/>
    <property type="match status" value="1"/>
</dbReference>
<evidence type="ECO:0000256" key="1">
    <source>
        <dbReference type="ARBA" id="ARBA00004123"/>
    </source>
</evidence>
<comment type="similarity">
    <text evidence="2">Belongs to the helicase family. RecQ subfamily.</text>
</comment>
<dbReference type="SMART" id="SM00487">
    <property type="entry name" value="DEXDc"/>
    <property type="match status" value="1"/>
</dbReference>
<dbReference type="Pfam" id="PF00271">
    <property type="entry name" value="Helicase_C"/>
    <property type="match status" value="1"/>
</dbReference>
<reference evidence="16 17" key="1">
    <citation type="submission" date="2022-03" db="EMBL/GenBank/DDBJ databases">
        <authorList>
            <person name="Macdonald S."/>
            <person name="Ahmed S."/>
            <person name="Newling K."/>
        </authorList>
    </citation>
    <scope>NUCLEOTIDE SEQUENCE [LARGE SCALE GENOMIC DNA]</scope>
</reference>
<dbReference type="InterPro" id="IPR004589">
    <property type="entry name" value="DNA_helicase_ATP-dep_RecQ"/>
</dbReference>
<dbReference type="GO" id="GO:0043138">
    <property type="term" value="F:3'-5' DNA helicase activity"/>
    <property type="evidence" value="ECO:0007669"/>
    <property type="project" value="UniProtKB-EC"/>
</dbReference>
<dbReference type="AlphaFoldDB" id="A0ABC8IXD2"/>
<feature type="compositionally biased region" description="Polar residues" evidence="13">
    <location>
        <begin position="102"/>
        <end position="111"/>
    </location>
</feature>
<evidence type="ECO:0000256" key="12">
    <source>
        <dbReference type="ARBA" id="ARBA00049360"/>
    </source>
</evidence>
<gene>
    <name evidence="16" type="ORF">ERUC_LOCUS2537</name>
</gene>
<evidence type="ECO:0000256" key="2">
    <source>
        <dbReference type="ARBA" id="ARBA00005446"/>
    </source>
</evidence>
<keyword evidence="9" id="KW-0539">Nucleus</keyword>